<dbReference type="InterPro" id="IPR037143">
    <property type="entry name" value="4-PPantetheinyl_Trfase_dom_sf"/>
</dbReference>
<feature type="binding site" evidence="8">
    <location>
        <position position="7"/>
    </location>
    <ligand>
        <name>Mg(2+)</name>
        <dbReference type="ChEBI" id="CHEBI:18420"/>
    </ligand>
</feature>
<evidence type="ECO:0000256" key="6">
    <source>
        <dbReference type="ARBA" id="ARBA00023098"/>
    </source>
</evidence>
<comment type="cofactor">
    <cofactor evidence="8">
        <name>Mg(2+)</name>
        <dbReference type="ChEBI" id="CHEBI:18420"/>
    </cofactor>
</comment>
<gene>
    <name evidence="8 10" type="primary">acpS</name>
    <name evidence="10" type="ORF">EHS11_18320</name>
</gene>
<comment type="catalytic activity">
    <reaction evidence="8">
        <text>apo-[ACP] + CoA = holo-[ACP] + adenosine 3',5'-bisphosphate + H(+)</text>
        <dbReference type="Rhea" id="RHEA:12068"/>
        <dbReference type="Rhea" id="RHEA-COMP:9685"/>
        <dbReference type="Rhea" id="RHEA-COMP:9690"/>
        <dbReference type="ChEBI" id="CHEBI:15378"/>
        <dbReference type="ChEBI" id="CHEBI:29999"/>
        <dbReference type="ChEBI" id="CHEBI:57287"/>
        <dbReference type="ChEBI" id="CHEBI:58343"/>
        <dbReference type="ChEBI" id="CHEBI:64479"/>
        <dbReference type="EC" id="2.7.8.7"/>
    </reaction>
</comment>
<dbReference type="NCBIfam" id="TIGR00516">
    <property type="entry name" value="acpS"/>
    <property type="match status" value="1"/>
</dbReference>
<feature type="domain" description="4'-phosphopantetheinyl transferase" evidence="9">
    <location>
        <begin position="3"/>
        <end position="97"/>
    </location>
</feature>
<evidence type="ECO:0000313" key="10">
    <source>
        <dbReference type="EMBL" id="TGN07076.1"/>
    </source>
</evidence>
<evidence type="ECO:0000256" key="7">
    <source>
        <dbReference type="ARBA" id="ARBA00023160"/>
    </source>
</evidence>
<dbReference type="EC" id="2.7.8.7" evidence="8"/>
<evidence type="ECO:0000259" key="9">
    <source>
        <dbReference type="Pfam" id="PF01648"/>
    </source>
</evidence>
<accession>A0A4R9LJL7</accession>
<reference evidence="10" key="1">
    <citation type="journal article" date="2019" name="PLoS Negl. Trop. Dis.">
        <title>Revisiting the worldwide diversity of Leptospira species in the environment.</title>
        <authorList>
            <person name="Vincent A.T."/>
            <person name="Schiettekatte O."/>
            <person name="Bourhy P."/>
            <person name="Veyrier F.J."/>
            <person name="Picardeau M."/>
        </authorList>
    </citation>
    <scope>NUCLEOTIDE SEQUENCE [LARGE SCALE GENOMIC DNA]</scope>
    <source>
        <strain evidence="10">201400974</strain>
    </source>
</reference>
<keyword evidence="7 8" id="KW-0275">Fatty acid biosynthesis</keyword>
<dbReference type="GO" id="GO:0000287">
    <property type="term" value="F:magnesium ion binding"/>
    <property type="evidence" value="ECO:0007669"/>
    <property type="project" value="UniProtKB-UniRule"/>
</dbReference>
<keyword evidence="5 8" id="KW-0460">Magnesium</keyword>
<dbReference type="Pfam" id="PF01648">
    <property type="entry name" value="ACPS"/>
    <property type="match status" value="1"/>
</dbReference>
<dbReference type="GO" id="GO:0008897">
    <property type="term" value="F:holo-[acyl-carrier-protein] synthase activity"/>
    <property type="evidence" value="ECO:0007669"/>
    <property type="project" value="UniProtKB-UniRule"/>
</dbReference>
<comment type="caution">
    <text evidence="10">The sequence shown here is derived from an EMBL/GenBank/DDBJ whole genome shotgun (WGS) entry which is preliminary data.</text>
</comment>
<keyword evidence="11" id="KW-1185">Reference proteome</keyword>
<dbReference type="GO" id="GO:0006633">
    <property type="term" value="P:fatty acid biosynthetic process"/>
    <property type="evidence" value="ECO:0007669"/>
    <property type="project" value="UniProtKB-UniRule"/>
</dbReference>
<dbReference type="Proteomes" id="UP000298264">
    <property type="component" value="Unassembled WGS sequence"/>
</dbReference>
<feature type="binding site" evidence="8">
    <location>
        <position position="56"/>
    </location>
    <ligand>
        <name>Mg(2+)</name>
        <dbReference type="ChEBI" id="CHEBI:18420"/>
    </ligand>
</feature>
<keyword evidence="6 8" id="KW-0443">Lipid metabolism</keyword>
<dbReference type="GO" id="GO:0005737">
    <property type="term" value="C:cytoplasm"/>
    <property type="evidence" value="ECO:0007669"/>
    <property type="project" value="UniProtKB-SubCell"/>
</dbReference>
<organism evidence="10 11">
    <name type="scientific">Leptospira ilyithenensis</name>
    <dbReference type="NCBI Taxonomy" id="2484901"/>
    <lineage>
        <taxon>Bacteria</taxon>
        <taxon>Pseudomonadati</taxon>
        <taxon>Spirochaetota</taxon>
        <taxon>Spirochaetia</taxon>
        <taxon>Leptospirales</taxon>
        <taxon>Leptospiraceae</taxon>
        <taxon>Leptospira</taxon>
    </lineage>
</organism>
<keyword evidence="4 8" id="KW-0276">Fatty acid metabolism</keyword>
<comment type="similarity">
    <text evidence="8">Belongs to the P-Pant transferase superfamily. AcpS family.</text>
</comment>
<evidence type="ECO:0000256" key="3">
    <source>
        <dbReference type="ARBA" id="ARBA00022723"/>
    </source>
</evidence>
<dbReference type="InterPro" id="IPR004568">
    <property type="entry name" value="Ppantetheine-prot_Trfase_dom"/>
</dbReference>
<keyword evidence="2 8" id="KW-0808">Transferase</keyword>
<dbReference type="InterPro" id="IPR008278">
    <property type="entry name" value="4-PPantetheinyl_Trfase_dom"/>
</dbReference>
<dbReference type="Gene3D" id="3.90.470.20">
    <property type="entry name" value="4'-phosphopantetheinyl transferase domain"/>
    <property type="match status" value="1"/>
</dbReference>
<evidence type="ECO:0000313" key="11">
    <source>
        <dbReference type="Proteomes" id="UP000298264"/>
    </source>
</evidence>
<keyword evidence="1 8" id="KW-0444">Lipid biosynthesis</keyword>
<protein>
    <recommendedName>
        <fullName evidence="8">Holo-[acyl-carrier-protein] synthase</fullName>
        <shortName evidence="8">Holo-ACP synthase</shortName>
        <ecNumber evidence="8">2.7.8.7</ecNumber>
    </recommendedName>
    <alternativeName>
        <fullName evidence="8">4'-phosphopantetheinyl transferase AcpS</fullName>
    </alternativeName>
</protein>
<dbReference type="HAMAP" id="MF_00101">
    <property type="entry name" value="AcpS"/>
    <property type="match status" value="1"/>
</dbReference>
<name>A0A4R9LJL7_9LEPT</name>
<dbReference type="AlphaFoldDB" id="A0A4R9LJL7"/>
<dbReference type="SUPFAM" id="SSF56214">
    <property type="entry name" value="4'-phosphopantetheinyl transferase"/>
    <property type="match status" value="1"/>
</dbReference>
<evidence type="ECO:0000256" key="1">
    <source>
        <dbReference type="ARBA" id="ARBA00022516"/>
    </source>
</evidence>
<dbReference type="OrthoDB" id="517356at2"/>
<evidence type="ECO:0000256" key="8">
    <source>
        <dbReference type="HAMAP-Rule" id="MF_00101"/>
    </source>
</evidence>
<sequence>MISVGNDIVENDRIRDLLEKHGDRFLKRVFTDGEVEYCHKHKDPIPYLAGRFACKEALIKALSLDPGEVADMKEIELAGANFGKKTLVMHGKTEKFFQAKGFTHSSVSISHGRNHSTAVVVLYKEKL</sequence>
<dbReference type="RefSeq" id="WP_135765799.1">
    <property type="nucleotide sequence ID" value="NZ_RQHV01000062.1"/>
</dbReference>
<dbReference type="InterPro" id="IPR002582">
    <property type="entry name" value="ACPS"/>
</dbReference>
<evidence type="ECO:0000256" key="4">
    <source>
        <dbReference type="ARBA" id="ARBA00022832"/>
    </source>
</evidence>
<keyword evidence="8" id="KW-0963">Cytoplasm</keyword>
<proteinExistence type="inferred from homology"/>
<dbReference type="NCBIfam" id="TIGR00556">
    <property type="entry name" value="pantethn_trn"/>
    <property type="match status" value="1"/>
</dbReference>
<comment type="subcellular location">
    <subcellularLocation>
        <location evidence="8">Cytoplasm</location>
    </subcellularLocation>
</comment>
<comment type="function">
    <text evidence="8">Transfers the 4'-phosphopantetheine moiety from coenzyme A to a Ser of acyl-carrier-protein.</text>
</comment>
<keyword evidence="3 8" id="KW-0479">Metal-binding</keyword>
<evidence type="ECO:0000256" key="5">
    <source>
        <dbReference type="ARBA" id="ARBA00022842"/>
    </source>
</evidence>
<dbReference type="EMBL" id="RQHV01000062">
    <property type="protein sequence ID" value="TGN07076.1"/>
    <property type="molecule type" value="Genomic_DNA"/>
</dbReference>
<evidence type="ECO:0000256" key="2">
    <source>
        <dbReference type="ARBA" id="ARBA00022679"/>
    </source>
</evidence>